<feature type="compositionally biased region" description="Polar residues" evidence="1">
    <location>
        <begin position="50"/>
        <end position="60"/>
    </location>
</feature>
<organism evidence="2 3">
    <name type="scientific">Botrytis elliptica</name>
    <dbReference type="NCBI Taxonomy" id="278938"/>
    <lineage>
        <taxon>Eukaryota</taxon>
        <taxon>Fungi</taxon>
        <taxon>Dikarya</taxon>
        <taxon>Ascomycota</taxon>
        <taxon>Pezizomycotina</taxon>
        <taxon>Leotiomycetes</taxon>
        <taxon>Helotiales</taxon>
        <taxon>Sclerotiniaceae</taxon>
        <taxon>Botrytis</taxon>
    </lineage>
</organism>
<dbReference type="AlphaFoldDB" id="A0A4Z1JI78"/>
<feature type="region of interest" description="Disordered" evidence="1">
    <location>
        <begin position="1"/>
        <end position="67"/>
    </location>
</feature>
<dbReference type="OrthoDB" id="3551171at2759"/>
<protein>
    <submittedName>
        <fullName evidence="2">Uncharacterized protein</fullName>
    </submittedName>
</protein>
<name>A0A4Z1JI78_9HELO</name>
<accession>A0A4Z1JI78</accession>
<evidence type="ECO:0000256" key="1">
    <source>
        <dbReference type="SAM" id="MobiDB-lite"/>
    </source>
</evidence>
<comment type="caution">
    <text evidence="2">The sequence shown here is derived from an EMBL/GenBank/DDBJ whole genome shotgun (WGS) entry which is preliminary data.</text>
</comment>
<evidence type="ECO:0000313" key="2">
    <source>
        <dbReference type="EMBL" id="TGO73268.1"/>
    </source>
</evidence>
<feature type="compositionally biased region" description="Low complexity" evidence="1">
    <location>
        <begin position="17"/>
        <end position="29"/>
    </location>
</feature>
<evidence type="ECO:0000313" key="3">
    <source>
        <dbReference type="Proteomes" id="UP000297229"/>
    </source>
</evidence>
<gene>
    <name evidence="2" type="ORF">BELL_0376g00110</name>
</gene>
<keyword evidence="3" id="KW-1185">Reference proteome</keyword>
<proteinExistence type="predicted"/>
<reference evidence="2 3" key="1">
    <citation type="submission" date="2017-12" db="EMBL/GenBank/DDBJ databases">
        <title>Comparative genomics of Botrytis spp.</title>
        <authorList>
            <person name="Valero-Jimenez C.A."/>
            <person name="Tapia P."/>
            <person name="Veloso J."/>
            <person name="Silva-Moreno E."/>
            <person name="Staats M."/>
            <person name="Valdes J.H."/>
            <person name="Van Kan J.A.L."/>
        </authorList>
    </citation>
    <scope>NUCLEOTIDE SEQUENCE [LARGE SCALE GENOMIC DNA]</scope>
    <source>
        <strain evidence="2 3">Be9601</strain>
    </source>
</reference>
<dbReference type="EMBL" id="PQXM01000374">
    <property type="protein sequence ID" value="TGO73268.1"/>
    <property type="molecule type" value="Genomic_DNA"/>
</dbReference>
<dbReference type="Proteomes" id="UP000297229">
    <property type="component" value="Unassembled WGS sequence"/>
</dbReference>
<sequence>MDPLSGNTTRKGKGQVSRGSSSTTGNTRGNRGGGESSANSGRNPDRPLDRSSNLASNPSAEQAGGRWQCELPLPGTLNMFSCDHWNKPNTITCEAAEKKPFKPIDFENPNKKQGCGRQRLEGFWPLGHHVSRLNLYSRKIDQIPDIDWVVMKDGSRVRGNEER</sequence>